<name>A0A6P8AUF3_PYRGI</name>
<keyword evidence="1" id="KW-1185">Reference proteome</keyword>
<accession>A0A6P8AUF3</accession>
<reference evidence="2" key="3">
    <citation type="submission" date="2025-08" db="UniProtKB">
        <authorList>
            <consortium name="RefSeq"/>
        </authorList>
    </citation>
    <scope>IDENTIFICATION</scope>
    <source>
        <strain evidence="2">NI907</strain>
    </source>
</reference>
<proteinExistence type="predicted"/>
<dbReference type="RefSeq" id="XP_030978548.1">
    <property type="nucleotide sequence ID" value="XM_031128099.1"/>
</dbReference>
<reference evidence="1 2" key="1">
    <citation type="journal article" date="2019" name="Mol. Biol. Evol.">
        <title>Blast fungal genomes show frequent chromosomal changes, gene gains and losses, and effector gene turnover.</title>
        <authorList>
            <person name="Gomez Luciano L.B."/>
            <person name="Jason Tsai I."/>
            <person name="Chuma I."/>
            <person name="Tosa Y."/>
            <person name="Chen Y.H."/>
            <person name="Li J.Y."/>
            <person name="Li M.Y."/>
            <person name="Jade Lu M.Y."/>
            <person name="Nakayashiki H."/>
            <person name="Li W.H."/>
        </authorList>
    </citation>
    <scope>NUCLEOTIDE SEQUENCE [LARGE SCALE GENOMIC DNA]</scope>
    <source>
        <strain evidence="1 2">NI907</strain>
    </source>
</reference>
<gene>
    <name evidence="2" type="ORF">PgNI_08099</name>
</gene>
<dbReference type="GeneID" id="41963008"/>
<evidence type="ECO:0000313" key="2">
    <source>
        <dbReference type="RefSeq" id="XP_030978548.1"/>
    </source>
</evidence>
<evidence type="ECO:0000313" key="1">
    <source>
        <dbReference type="Proteomes" id="UP000515153"/>
    </source>
</evidence>
<dbReference type="Proteomes" id="UP000515153">
    <property type="component" value="Chromosome V"/>
</dbReference>
<protein>
    <submittedName>
        <fullName evidence="2">Uncharacterized protein</fullName>
    </submittedName>
</protein>
<sequence length="58" mass="6699">MPNWSPPQPVVLPPPCRTHAHIVLIQFRRRLCAYGDQWGFDSIVSRLTEMPPQMTGRI</sequence>
<organism evidence="1 2">
    <name type="scientific">Pyricularia grisea</name>
    <name type="common">Crabgrass-specific blast fungus</name>
    <name type="synonym">Magnaporthe grisea</name>
    <dbReference type="NCBI Taxonomy" id="148305"/>
    <lineage>
        <taxon>Eukaryota</taxon>
        <taxon>Fungi</taxon>
        <taxon>Dikarya</taxon>
        <taxon>Ascomycota</taxon>
        <taxon>Pezizomycotina</taxon>
        <taxon>Sordariomycetes</taxon>
        <taxon>Sordariomycetidae</taxon>
        <taxon>Magnaporthales</taxon>
        <taxon>Pyriculariaceae</taxon>
        <taxon>Pyricularia</taxon>
    </lineage>
</organism>
<reference evidence="2" key="2">
    <citation type="submission" date="2019-10" db="EMBL/GenBank/DDBJ databases">
        <authorList>
            <consortium name="NCBI Genome Project"/>
        </authorList>
    </citation>
    <scope>NUCLEOTIDE SEQUENCE</scope>
    <source>
        <strain evidence="2">NI907</strain>
    </source>
</reference>
<dbReference type="KEGG" id="pgri:PgNI_08099"/>
<dbReference type="AlphaFoldDB" id="A0A6P8AUF3"/>